<proteinExistence type="inferred from homology"/>
<dbReference type="Gene3D" id="3.90.1140.10">
    <property type="entry name" value="Cyclic phosphodiesterase"/>
    <property type="match status" value="1"/>
</dbReference>
<feature type="active site" description="Proton donor" evidence="2">
    <location>
        <position position="36"/>
    </location>
</feature>
<accession>A0A934IGT0</accession>
<dbReference type="Pfam" id="PF02834">
    <property type="entry name" value="LigT_PEase"/>
    <property type="match status" value="1"/>
</dbReference>
<evidence type="ECO:0000313" key="5">
    <source>
        <dbReference type="Proteomes" id="UP000642488"/>
    </source>
</evidence>
<comment type="similarity">
    <text evidence="2">Belongs to the 2H phosphoesterase superfamily. ThpR family.</text>
</comment>
<dbReference type="SUPFAM" id="SSF55144">
    <property type="entry name" value="LigT-like"/>
    <property type="match status" value="1"/>
</dbReference>
<sequence>MRIFVALDLSDDLIDALSRLQDHLKTGRLVPEDDLHLTLAFVPDIKPQPLDDLALDLEMLRTAPLALDARGVATFGSARPRSLRAAIMPNPALNYLQSKVTTLIRRAGVILPHRRFVPHITLARFPNTMAPDEHARLGRFLQAHGDWSHPPTPATKLTLYQSTLTPDGPRYDALQSHDLI</sequence>
<dbReference type="InterPro" id="IPR004175">
    <property type="entry name" value="RNA_CPDase"/>
</dbReference>
<evidence type="ECO:0000259" key="3">
    <source>
        <dbReference type="Pfam" id="PF02834"/>
    </source>
</evidence>
<dbReference type="NCBIfam" id="TIGR02258">
    <property type="entry name" value="2_5_ligase"/>
    <property type="match status" value="1"/>
</dbReference>
<feature type="domain" description="Phosphoesterase HXTX" evidence="3">
    <location>
        <begin position="8"/>
        <end position="80"/>
    </location>
</feature>
<dbReference type="HAMAP" id="MF_01940">
    <property type="entry name" value="RNA_CPDase"/>
    <property type="match status" value="1"/>
</dbReference>
<dbReference type="InterPro" id="IPR014051">
    <property type="entry name" value="Phosphoesterase_HXTX"/>
</dbReference>
<feature type="active site" description="Proton acceptor" evidence="2">
    <location>
        <position position="119"/>
    </location>
</feature>
<dbReference type="GO" id="GO:0004113">
    <property type="term" value="F:2',3'-cyclic-nucleotide 3'-phosphodiesterase activity"/>
    <property type="evidence" value="ECO:0007669"/>
    <property type="project" value="InterPro"/>
</dbReference>
<dbReference type="Proteomes" id="UP000642488">
    <property type="component" value="Unassembled WGS sequence"/>
</dbReference>
<dbReference type="EMBL" id="JAEKPD010000005">
    <property type="protein sequence ID" value="MBJ3762305.1"/>
    <property type="molecule type" value="Genomic_DNA"/>
</dbReference>
<dbReference type="RefSeq" id="WP_198915471.1">
    <property type="nucleotide sequence ID" value="NZ_JAEKPD010000005.1"/>
</dbReference>
<dbReference type="EC" id="3.1.4.58" evidence="2"/>
<gene>
    <name evidence="4" type="primary">thpR</name>
    <name evidence="4" type="ORF">ILP92_06060</name>
</gene>
<keyword evidence="1 2" id="KW-0378">Hydrolase</keyword>
<organism evidence="4 5">
    <name type="scientific">Palleronia pontilimi</name>
    <dbReference type="NCBI Taxonomy" id="1964209"/>
    <lineage>
        <taxon>Bacteria</taxon>
        <taxon>Pseudomonadati</taxon>
        <taxon>Pseudomonadota</taxon>
        <taxon>Alphaproteobacteria</taxon>
        <taxon>Rhodobacterales</taxon>
        <taxon>Roseobacteraceae</taxon>
        <taxon>Palleronia</taxon>
    </lineage>
</organism>
<dbReference type="PANTHER" id="PTHR35561">
    <property type="entry name" value="RNA 2',3'-CYCLIC PHOSPHODIESTERASE"/>
    <property type="match status" value="1"/>
</dbReference>
<dbReference type="PANTHER" id="PTHR35561:SF1">
    <property type="entry name" value="RNA 2',3'-CYCLIC PHOSPHODIESTERASE"/>
    <property type="match status" value="1"/>
</dbReference>
<comment type="caution">
    <text evidence="4">The sequence shown here is derived from an EMBL/GenBank/DDBJ whole genome shotgun (WGS) entry which is preliminary data.</text>
</comment>
<protein>
    <recommendedName>
        <fullName evidence="2">RNA 2',3'-cyclic phosphodiesterase</fullName>
        <shortName evidence="2">RNA 2',3'-CPDase</shortName>
        <ecNumber evidence="2">3.1.4.58</ecNumber>
    </recommendedName>
</protein>
<evidence type="ECO:0000256" key="1">
    <source>
        <dbReference type="ARBA" id="ARBA00022801"/>
    </source>
</evidence>
<dbReference type="AlphaFoldDB" id="A0A934IGT0"/>
<name>A0A934IGT0_9RHOB</name>
<evidence type="ECO:0000256" key="2">
    <source>
        <dbReference type="HAMAP-Rule" id="MF_01940"/>
    </source>
</evidence>
<feature type="short sequence motif" description="HXTX 2" evidence="2">
    <location>
        <begin position="119"/>
        <end position="122"/>
    </location>
</feature>
<comment type="function">
    <text evidence="2">Hydrolyzes RNA 2',3'-cyclic phosphodiester to an RNA 2'-phosphomonoester.</text>
</comment>
<evidence type="ECO:0000313" key="4">
    <source>
        <dbReference type="EMBL" id="MBJ3762305.1"/>
    </source>
</evidence>
<keyword evidence="5" id="KW-1185">Reference proteome</keyword>
<dbReference type="GO" id="GO:0008664">
    <property type="term" value="F:RNA 2',3'-cyclic 3'-phosphodiesterase activity"/>
    <property type="evidence" value="ECO:0007669"/>
    <property type="project" value="UniProtKB-EC"/>
</dbReference>
<feature type="short sequence motif" description="HXTX 1" evidence="2">
    <location>
        <begin position="36"/>
        <end position="39"/>
    </location>
</feature>
<comment type="catalytic activity">
    <reaction evidence="2">
        <text>a 3'-end 2',3'-cyclophospho-ribonucleotide-RNA + H2O = a 3'-end 2'-phospho-ribonucleotide-RNA + H(+)</text>
        <dbReference type="Rhea" id="RHEA:11828"/>
        <dbReference type="Rhea" id="RHEA-COMP:10464"/>
        <dbReference type="Rhea" id="RHEA-COMP:17353"/>
        <dbReference type="ChEBI" id="CHEBI:15377"/>
        <dbReference type="ChEBI" id="CHEBI:15378"/>
        <dbReference type="ChEBI" id="CHEBI:83064"/>
        <dbReference type="ChEBI" id="CHEBI:173113"/>
        <dbReference type="EC" id="3.1.4.58"/>
    </reaction>
</comment>
<reference evidence="4" key="1">
    <citation type="submission" date="2020-12" db="EMBL/GenBank/DDBJ databases">
        <title>Bacterial taxonomy.</title>
        <authorList>
            <person name="Pan X."/>
        </authorList>
    </citation>
    <scope>NUCLEOTIDE SEQUENCE</scope>
    <source>
        <strain evidence="4">KCTC 52957</strain>
    </source>
</reference>
<dbReference type="InterPro" id="IPR009097">
    <property type="entry name" value="Cyclic_Pdiesterase"/>
</dbReference>